<dbReference type="AlphaFoldDB" id="A0AAV2I3C6"/>
<dbReference type="Pfam" id="PF15879">
    <property type="entry name" value="MWFE"/>
    <property type="match status" value="1"/>
</dbReference>
<accession>A0AAV2I3C6</accession>
<reference evidence="2 3" key="1">
    <citation type="submission" date="2024-04" db="EMBL/GenBank/DDBJ databases">
        <authorList>
            <consortium name="Genoscope - CEA"/>
            <person name="William W."/>
        </authorList>
    </citation>
    <scope>NUCLEOTIDE SEQUENCE [LARGE SCALE GENOMIC DNA]</scope>
</reference>
<feature type="transmembrane region" description="Helical" evidence="1">
    <location>
        <begin position="6"/>
        <end position="26"/>
    </location>
</feature>
<keyword evidence="1" id="KW-0472">Membrane</keyword>
<evidence type="ECO:0000313" key="3">
    <source>
        <dbReference type="Proteomes" id="UP001497497"/>
    </source>
</evidence>
<dbReference type="InterPro" id="IPR017384">
    <property type="entry name" value="NADH_Ub_cplx-1_asu_su-1"/>
</dbReference>
<keyword evidence="1" id="KW-0812">Transmembrane</keyword>
<evidence type="ECO:0008006" key="4">
    <source>
        <dbReference type="Google" id="ProtNLM"/>
    </source>
</evidence>
<evidence type="ECO:0000313" key="2">
    <source>
        <dbReference type="EMBL" id="CAL1540668.1"/>
    </source>
</evidence>
<keyword evidence="1" id="KW-1133">Transmembrane helix</keyword>
<dbReference type="EMBL" id="CAXITT010000392">
    <property type="protein sequence ID" value="CAL1540668.1"/>
    <property type="molecule type" value="Genomic_DNA"/>
</dbReference>
<evidence type="ECO:0000256" key="1">
    <source>
        <dbReference type="SAM" id="Phobius"/>
    </source>
</evidence>
<keyword evidence="3" id="KW-1185">Reference proteome</keyword>
<sequence>MWWEILPSAGIVFAGLLVPHGIYYVFNKLGHNGKSEARNWRAGLFFEDYNVYLRDIRITGSEYIPRGLESIPDEFCK</sequence>
<organism evidence="2 3">
    <name type="scientific">Lymnaea stagnalis</name>
    <name type="common">Great pond snail</name>
    <name type="synonym">Helix stagnalis</name>
    <dbReference type="NCBI Taxonomy" id="6523"/>
    <lineage>
        <taxon>Eukaryota</taxon>
        <taxon>Metazoa</taxon>
        <taxon>Spiralia</taxon>
        <taxon>Lophotrochozoa</taxon>
        <taxon>Mollusca</taxon>
        <taxon>Gastropoda</taxon>
        <taxon>Heterobranchia</taxon>
        <taxon>Euthyneura</taxon>
        <taxon>Panpulmonata</taxon>
        <taxon>Hygrophila</taxon>
        <taxon>Lymnaeoidea</taxon>
        <taxon>Lymnaeidae</taxon>
        <taxon>Lymnaea</taxon>
    </lineage>
</organism>
<proteinExistence type="predicted"/>
<dbReference type="Proteomes" id="UP001497497">
    <property type="component" value="Unassembled WGS sequence"/>
</dbReference>
<gene>
    <name evidence="2" type="ORF">GSLYS_00014317001</name>
</gene>
<comment type="caution">
    <text evidence="2">The sequence shown here is derived from an EMBL/GenBank/DDBJ whole genome shotgun (WGS) entry which is preliminary data.</text>
</comment>
<protein>
    <recommendedName>
        <fullName evidence="4">Complex I-MWFE</fullName>
    </recommendedName>
</protein>
<name>A0AAV2I3C6_LYMST</name>